<dbReference type="PANTHER" id="PTHR48027">
    <property type="entry name" value="HETEROGENEOUS NUCLEAR RIBONUCLEOPROTEIN 87F-RELATED"/>
    <property type="match status" value="1"/>
</dbReference>
<dbReference type="Pfam" id="PF00076">
    <property type="entry name" value="RRM_1"/>
    <property type="match status" value="1"/>
</dbReference>
<dbReference type="WBParaSite" id="nRc.2.0.1.t22398-RA">
    <property type="protein sequence ID" value="nRc.2.0.1.t22398-RA"/>
    <property type="gene ID" value="nRc.2.0.1.g22398"/>
</dbReference>
<protein>
    <submittedName>
        <fullName evidence="5">RRM domain-containing protein</fullName>
    </submittedName>
</protein>
<dbReference type="Gene3D" id="3.30.70.330">
    <property type="match status" value="1"/>
</dbReference>
<feature type="domain" description="RRM" evidence="3">
    <location>
        <begin position="7"/>
        <end position="55"/>
    </location>
</feature>
<dbReference type="SUPFAM" id="SSF54928">
    <property type="entry name" value="RNA-binding domain, RBD"/>
    <property type="match status" value="1"/>
</dbReference>
<dbReference type="AlphaFoldDB" id="A0A915J7E9"/>
<dbReference type="Proteomes" id="UP000887565">
    <property type="component" value="Unplaced"/>
</dbReference>
<dbReference type="InterPro" id="IPR035979">
    <property type="entry name" value="RBD_domain_sf"/>
</dbReference>
<evidence type="ECO:0000259" key="3">
    <source>
        <dbReference type="PROSITE" id="PS50102"/>
    </source>
</evidence>
<dbReference type="OMA" id="IQYPFPM"/>
<proteinExistence type="predicted"/>
<evidence type="ECO:0000313" key="5">
    <source>
        <dbReference type="WBParaSite" id="nRc.2.0.1.t22398-RA"/>
    </source>
</evidence>
<organism evidence="4 5">
    <name type="scientific">Romanomermis culicivorax</name>
    <name type="common">Nematode worm</name>
    <dbReference type="NCBI Taxonomy" id="13658"/>
    <lineage>
        <taxon>Eukaryota</taxon>
        <taxon>Metazoa</taxon>
        <taxon>Ecdysozoa</taxon>
        <taxon>Nematoda</taxon>
        <taxon>Enoplea</taxon>
        <taxon>Dorylaimia</taxon>
        <taxon>Mermithida</taxon>
        <taxon>Mermithoidea</taxon>
        <taxon>Mermithidae</taxon>
        <taxon>Romanomermis</taxon>
    </lineage>
</organism>
<dbReference type="InterPro" id="IPR052462">
    <property type="entry name" value="SLIRP/GR-RBP-like"/>
</dbReference>
<dbReference type="PROSITE" id="PS50102">
    <property type="entry name" value="RRM"/>
    <property type="match status" value="1"/>
</dbReference>
<keyword evidence="1 2" id="KW-0694">RNA-binding</keyword>
<reference evidence="5" key="1">
    <citation type="submission" date="2022-11" db="UniProtKB">
        <authorList>
            <consortium name="WormBaseParasite"/>
        </authorList>
    </citation>
    <scope>IDENTIFICATION</scope>
</reference>
<evidence type="ECO:0000256" key="2">
    <source>
        <dbReference type="PROSITE-ProRule" id="PRU00176"/>
    </source>
</evidence>
<name>A0A915J7E9_ROMCU</name>
<dbReference type="InterPro" id="IPR012677">
    <property type="entry name" value="Nucleotide-bd_a/b_plait_sf"/>
</dbReference>
<evidence type="ECO:0000256" key="1">
    <source>
        <dbReference type="ARBA" id="ARBA00022884"/>
    </source>
</evidence>
<dbReference type="InterPro" id="IPR000504">
    <property type="entry name" value="RRM_dom"/>
</dbReference>
<sequence length="64" mass="7812">MRPRPNSSLYLRHLPETVRPEEVKSIFMKYGQVRDVYIPCDHFTNRPRGFAYVEYPFLRFDNNF</sequence>
<dbReference type="GO" id="GO:0003723">
    <property type="term" value="F:RNA binding"/>
    <property type="evidence" value="ECO:0007669"/>
    <property type="project" value="UniProtKB-UniRule"/>
</dbReference>
<keyword evidence="4" id="KW-1185">Reference proteome</keyword>
<evidence type="ECO:0000313" key="4">
    <source>
        <dbReference type="Proteomes" id="UP000887565"/>
    </source>
</evidence>
<accession>A0A915J7E9</accession>